<organism evidence="2 3">
    <name type="scientific">Enterococcus aquimarinus</name>
    <dbReference type="NCBI Taxonomy" id="328396"/>
    <lineage>
        <taxon>Bacteria</taxon>
        <taxon>Bacillati</taxon>
        <taxon>Bacillota</taxon>
        <taxon>Bacilli</taxon>
        <taxon>Lactobacillales</taxon>
        <taxon>Enterococcaceae</taxon>
        <taxon>Enterococcus</taxon>
    </lineage>
</organism>
<dbReference type="PROSITE" id="PS50005">
    <property type="entry name" value="TPR"/>
    <property type="match status" value="2"/>
</dbReference>
<reference evidence="2 3" key="1">
    <citation type="submission" date="2014-12" db="EMBL/GenBank/DDBJ databases">
        <title>Draft genome sequences of 29 type strains of Enterococci.</title>
        <authorList>
            <person name="Zhong Z."/>
            <person name="Sun Z."/>
            <person name="Liu W."/>
            <person name="Zhang W."/>
            <person name="Zhang H."/>
        </authorList>
    </citation>
    <scope>NUCLEOTIDE SEQUENCE [LARGE SCALE GENOMIC DNA]</scope>
    <source>
        <strain evidence="2 3">DSM 17690</strain>
    </source>
</reference>
<dbReference type="InterPro" id="IPR019734">
    <property type="entry name" value="TPR_rpt"/>
</dbReference>
<keyword evidence="3" id="KW-1185">Reference proteome</keyword>
<dbReference type="AlphaFoldDB" id="A0A1L8QXA0"/>
<protein>
    <submittedName>
        <fullName evidence="2">TPR domain-containing protein</fullName>
    </submittedName>
</protein>
<keyword evidence="1" id="KW-0802">TPR repeat</keyword>
<evidence type="ECO:0000313" key="3">
    <source>
        <dbReference type="Proteomes" id="UP000182149"/>
    </source>
</evidence>
<dbReference type="InterPro" id="IPR011990">
    <property type="entry name" value="TPR-like_helical_dom_sf"/>
</dbReference>
<feature type="repeat" description="TPR" evidence="1">
    <location>
        <begin position="205"/>
        <end position="238"/>
    </location>
</feature>
<feature type="repeat" description="TPR" evidence="1">
    <location>
        <begin position="32"/>
        <end position="65"/>
    </location>
</feature>
<gene>
    <name evidence="2" type="ORF">RU93_GL000057</name>
</gene>
<dbReference type="PANTHER" id="PTHR12558">
    <property type="entry name" value="CELL DIVISION CYCLE 16,23,27"/>
    <property type="match status" value="1"/>
</dbReference>
<evidence type="ECO:0000313" key="2">
    <source>
        <dbReference type="EMBL" id="OJG12127.1"/>
    </source>
</evidence>
<dbReference type="Pfam" id="PF25058">
    <property type="entry name" value="ARM_TT21"/>
    <property type="match status" value="1"/>
</dbReference>
<dbReference type="Pfam" id="PF14559">
    <property type="entry name" value="TPR_19"/>
    <property type="match status" value="1"/>
</dbReference>
<dbReference type="EMBL" id="JXKD01000001">
    <property type="protein sequence ID" value="OJG12127.1"/>
    <property type="molecule type" value="Genomic_DNA"/>
</dbReference>
<accession>A0A1L8QXA0</accession>
<sequence length="419" mass="48096">MTHSEQMMAAIQNEDLVQAQIELNEAIKTDDSETLIELGEVLLSIGFLEEATSVYETLIKRLPEEAAAFLIPLAEIAIENNEIEEAFEQLEKIDKDNPYYPQSLLVTADLYQILGIPEVSEAKLQEAKTLLPDEPMIDFAFAELYFSNQQYGEAHGYYQALLDAKIPEVLGISMIERIGALLSMQGQFEAAIPYLESAIQEKETPDSLFQLAFVYLQIDENEKAIPLLETIRQLDPQYQGVYLYLAEALQKEERIEEAQEVIEAGIAQNPYQVEFYHFASENSYRLHDSEKAERFLIDALETGEKEDETRLILSNLYLNEEMYEEAIEVIEGLENPDHPYALWNLAQAHYHLEDYHLAAKYYDEASDLLSEDAEFLKEYGLFLREEGRLREAKTILTTYLQFEPGDLEALSILEDLLER</sequence>
<dbReference type="PANTHER" id="PTHR12558:SF13">
    <property type="entry name" value="CELL DIVISION CYCLE PROTEIN 27 HOMOLOG"/>
    <property type="match status" value="1"/>
</dbReference>
<comment type="caution">
    <text evidence="2">The sequence shown here is derived from an EMBL/GenBank/DDBJ whole genome shotgun (WGS) entry which is preliminary data.</text>
</comment>
<dbReference type="SMART" id="SM00028">
    <property type="entry name" value="TPR"/>
    <property type="match status" value="6"/>
</dbReference>
<dbReference type="Gene3D" id="1.25.40.10">
    <property type="entry name" value="Tetratricopeptide repeat domain"/>
    <property type="match status" value="2"/>
</dbReference>
<dbReference type="Pfam" id="PF13432">
    <property type="entry name" value="TPR_16"/>
    <property type="match status" value="2"/>
</dbReference>
<dbReference type="SUPFAM" id="SSF48452">
    <property type="entry name" value="TPR-like"/>
    <property type="match status" value="2"/>
</dbReference>
<proteinExistence type="predicted"/>
<dbReference type="RefSeq" id="WP_071873623.1">
    <property type="nucleotide sequence ID" value="NZ_JBHSHF010000002.1"/>
</dbReference>
<dbReference type="OrthoDB" id="2080803at2"/>
<evidence type="ECO:0000256" key="1">
    <source>
        <dbReference type="PROSITE-ProRule" id="PRU00339"/>
    </source>
</evidence>
<name>A0A1L8QXA0_9ENTE</name>
<dbReference type="Proteomes" id="UP000182149">
    <property type="component" value="Unassembled WGS sequence"/>
</dbReference>
<dbReference type="STRING" id="328396.RU93_GL000057"/>